<evidence type="ECO:0000256" key="1">
    <source>
        <dbReference type="SAM" id="SignalP"/>
    </source>
</evidence>
<evidence type="ECO:0000313" key="3">
    <source>
        <dbReference type="EMBL" id="MBB3220248.1"/>
    </source>
</evidence>
<sequence length="422" mass="47775">MKALYTFLLFVFASVLGSQCIAAEHRNFSLKHTKAHLPVHGQMDWPGGKIGSFRGQVVVLISAGGSVDRDGWLLRALDTVWWNRSPLKEMSDALVKNGFAVVRFDSPGVRPPASKCREAITRGHLSAMVVATQCVDVDVAEQVSVPKYIDSIEQVLKHVQELTPRAQGGFILFGFSEGFWHAASIADRGHVAVRALVALGAGVESLQSLTRWQLTDRAIETLPEFDRDKNGEISNEEIRKGYSEGVGKITSDVRDWISPSGTWNDNNVAEFGQWLRKGYEDVVLASRPYEETGDLQWKALGAGVLVPDMTDSFQDYHILDSRRPLDIIIQRRIPTLFFWGEQDRQVRVQHQRKLIKDAEKIIPYVKSYSYSDRHHLLSRRKDMDWFETEFAADISGHIQEFMYAMRPFQTKILESSISQSHE</sequence>
<dbReference type="InterPro" id="IPR053145">
    <property type="entry name" value="AB_hydrolase_Est10"/>
</dbReference>
<name>A0A4P8HQX5_9BURK</name>
<protein>
    <submittedName>
        <fullName evidence="3">Pimeloyl-ACP methyl ester carboxylesterase</fullName>
    </submittedName>
</protein>
<dbReference type="SUPFAM" id="SSF53474">
    <property type="entry name" value="alpha/beta-Hydrolases"/>
    <property type="match status" value="1"/>
</dbReference>
<dbReference type="GO" id="GO:0052689">
    <property type="term" value="F:carboxylic ester hydrolase activity"/>
    <property type="evidence" value="ECO:0007669"/>
    <property type="project" value="TreeGrafter"/>
</dbReference>
<dbReference type="InterPro" id="IPR029058">
    <property type="entry name" value="AB_hydrolase_fold"/>
</dbReference>
<reference evidence="4 5" key="1">
    <citation type="submission" date="2019-05" db="EMBL/GenBank/DDBJ databases">
        <title>Draft Genome Sequences of Six Type Strains of the Genus Massilia.</title>
        <authorList>
            <person name="Miess H."/>
            <person name="Frediansyhah A."/>
            <person name="Gross H."/>
        </authorList>
    </citation>
    <scope>NUCLEOTIDE SEQUENCE [LARGE SCALE GENOMIC DNA]</scope>
    <source>
        <strain evidence="4 5">DSMZ 26121</strain>
    </source>
</reference>
<evidence type="ECO:0000313" key="5">
    <source>
        <dbReference type="Proteomes" id="UP000298763"/>
    </source>
</evidence>
<reference evidence="3 6" key="2">
    <citation type="submission" date="2020-08" db="EMBL/GenBank/DDBJ databases">
        <title>Genomic Encyclopedia of Type Strains, Phase III (KMG-III): the genomes of soil and plant-associated and newly described type strains.</title>
        <authorList>
            <person name="Whitman W."/>
        </authorList>
    </citation>
    <scope>NUCLEOTIDE SEQUENCE [LARGE SCALE GENOMIC DNA]</scope>
    <source>
        <strain evidence="3 6">CECT 7753</strain>
    </source>
</reference>
<dbReference type="InterPro" id="IPR018247">
    <property type="entry name" value="EF_Hand_1_Ca_BS"/>
</dbReference>
<dbReference type="OrthoDB" id="9809549at2"/>
<feature type="domain" description="EF-hand" evidence="2">
    <location>
        <begin position="213"/>
        <end position="248"/>
    </location>
</feature>
<organism evidence="3 6">
    <name type="scientific">Pseudoduganella umbonata</name>
    <dbReference type="NCBI Taxonomy" id="864828"/>
    <lineage>
        <taxon>Bacteria</taxon>
        <taxon>Pseudomonadati</taxon>
        <taxon>Pseudomonadota</taxon>
        <taxon>Betaproteobacteria</taxon>
        <taxon>Burkholderiales</taxon>
        <taxon>Oxalobacteraceae</taxon>
        <taxon>Telluria group</taxon>
        <taxon>Pseudoduganella</taxon>
    </lineage>
</organism>
<dbReference type="InterPro" id="IPR002048">
    <property type="entry name" value="EF_hand_dom"/>
</dbReference>
<dbReference type="PANTHER" id="PTHR43265">
    <property type="entry name" value="ESTERASE ESTD"/>
    <property type="match status" value="1"/>
</dbReference>
<dbReference type="EMBL" id="CP040017">
    <property type="protein sequence ID" value="QCP12207.1"/>
    <property type="molecule type" value="Genomic_DNA"/>
</dbReference>
<dbReference type="EMBL" id="JACHXS010000002">
    <property type="protein sequence ID" value="MBB3220248.1"/>
    <property type="molecule type" value="Genomic_DNA"/>
</dbReference>
<accession>A0A4P8HQX5</accession>
<gene>
    <name evidence="4" type="ORF">FCL38_18590</name>
    <name evidence="3" type="ORF">FHS02_001047</name>
</gene>
<keyword evidence="5" id="KW-1185">Reference proteome</keyword>
<dbReference type="PROSITE" id="PS50222">
    <property type="entry name" value="EF_HAND_2"/>
    <property type="match status" value="1"/>
</dbReference>
<dbReference type="Proteomes" id="UP000584325">
    <property type="component" value="Unassembled WGS sequence"/>
</dbReference>
<evidence type="ECO:0000313" key="6">
    <source>
        <dbReference type="Proteomes" id="UP000584325"/>
    </source>
</evidence>
<evidence type="ECO:0000313" key="4">
    <source>
        <dbReference type="EMBL" id="QCP12207.1"/>
    </source>
</evidence>
<feature type="signal peptide" evidence="1">
    <location>
        <begin position="1"/>
        <end position="22"/>
    </location>
</feature>
<dbReference type="GO" id="GO:0005509">
    <property type="term" value="F:calcium ion binding"/>
    <property type="evidence" value="ECO:0007669"/>
    <property type="project" value="InterPro"/>
</dbReference>
<keyword evidence="1" id="KW-0732">Signal</keyword>
<proteinExistence type="predicted"/>
<dbReference type="Proteomes" id="UP000298763">
    <property type="component" value="Chromosome"/>
</dbReference>
<evidence type="ECO:0000259" key="2">
    <source>
        <dbReference type="PROSITE" id="PS50222"/>
    </source>
</evidence>
<dbReference type="PANTHER" id="PTHR43265:SF1">
    <property type="entry name" value="ESTERASE ESTD"/>
    <property type="match status" value="1"/>
</dbReference>
<dbReference type="Gene3D" id="3.40.50.1820">
    <property type="entry name" value="alpha/beta hydrolase"/>
    <property type="match status" value="1"/>
</dbReference>
<feature type="chain" id="PRO_5044607362" evidence="1">
    <location>
        <begin position="23"/>
        <end position="422"/>
    </location>
</feature>
<dbReference type="PROSITE" id="PS00018">
    <property type="entry name" value="EF_HAND_1"/>
    <property type="match status" value="1"/>
</dbReference>
<dbReference type="RefSeq" id="WP_137315046.1">
    <property type="nucleotide sequence ID" value="NZ_CP040017.1"/>
</dbReference>
<dbReference type="AlphaFoldDB" id="A0A4P8HQX5"/>